<dbReference type="EMBL" id="FN654288">
    <property type="protein sequence ID" value="CBY30926.1"/>
    <property type="molecule type" value="Genomic_DNA"/>
</dbReference>
<protein>
    <submittedName>
        <fullName evidence="2">Uncharacterized protein</fullName>
    </submittedName>
</protein>
<evidence type="ECO:0000256" key="1">
    <source>
        <dbReference type="SAM" id="MobiDB-lite"/>
    </source>
</evidence>
<accession>E4Y5M6</accession>
<reference evidence="2" key="1">
    <citation type="journal article" date="2010" name="Science">
        <title>Plasticity of animal genome architecture unmasked by rapid evolution of a pelagic tunicate.</title>
        <authorList>
            <person name="Denoeud F."/>
            <person name="Henriet S."/>
            <person name="Mungpakdee S."/>
            <person name="Aury J.M."/>
            <person name="Da Silva C."/>
            <person name="Brinkmann H."/>
            <person name="Mikhaleva J."/>
            <person name="Olsen L.C."/>
            <person name="Jubin C."/>
            <person name="Canestro C."/>
            <person name="Bouquet J.M."/>
            <person name="Danks G."/>
            <person name="Poulain J."/>
            <person name="Campsteijn C."/>
            <person name="Adamski M."/>
            <person name="Cross I."/>
            <person name="Yadetie F."/>
            <person name="Muffato M."/>
            <person name="Louis A."/>
            <person name="Butcher S."/>
            <person name="Tsagkogeorga G."/>
            <person name="Konrad A."/>
            <person name="Singh S."/>
            <person name="Jensen M.F."/>
            <person name="Cong E.H."/>
            <person name="Eikeseth-Otteraa H."/>
            <person name="Noel B."/>
            <person name="Anthouard V."/>
            <person name="Porcel B.M."/>
            <person name="Kachouri-Lafond R."/>
            <person name="Nishino A."/>
            <person name="Ugolini M."/>
            <person name="Chourrout P."/>
            <person name="Nishida H."/>
            <person name="Aasland R."/>
            <person name="Huzurbazar S."/>
            <person name="Westhof E."/>
            <person name="Delsuc F."/>
            <person name="Lehrach H."/>
            <person name="Reinhardt R."/>
            <person name="Weissenbach J."/>
            <person name="Roy S.W."/>
            <person name="Artiguenave F."/>
            <person name="Postlethwait J.H."/>
            <person name="Manak J.R."/>
            <person name="Thompson E.M."/>
            <person name="Jaillon O."/>
            <person name="Du Pasquier L."/>
            <person name="Boudinot P."/>
            <person name="Liberles D.A."/>
            <person name="Volff J.N."/>
            <person name="Philippe H."/>
            <person name="Lenhard B."/>
            <person name="Roest Crollius H."/>
            <person name="Wincker P."/>
            <person name="Chourrout D."/>
        </authorList>
    </citation>
    <scope>NUCLEOTIDE SEQUENCE [LARGE SCALE GENOMIC DNA]</scope>
</reference>
<organism evidence="2">
    <name type="scientific">Oikopleura dioica</name>
    <name type="common">Tunicate</name>
    <dbReference type="NCBI Taxonomy" id="34765"/>
    <lineage>
        <taxon>Eukaryota</taxon>
        <taxon>Metazoa</taxon>
        <taxon>Chordata</taxon>
        <taxon>Tunicata</taxon>
        <taxon>Appendicularia</taxon>
        <taxon>Copelata</taxon>
        <taxon>Oikopleuridae</taxon>
        <taxon>Oikopleura</taxon>
    </lineage>
</organism>
<dbReference type="AlphaFoldDB" id="E4Y5M6"/>
<dbReference type="Proteomes" id="UP000011014">
    <property type="component" value="Unassembled WGS sequence"/>
</dbReference>
<proteinExistence type="predicted"/>
<sequence>MITKIIDSKLLRIWSTAFSTYKKKINRILGRRGRHILETIELITLTEMQDRYAEPKNNDWKNLDRANDSVSNEELTIWHNAFKNIIKTSIKNSKGPENELLDAMVETGASCRTVLSLKEKLSRMLPIEFISPELKITQQNRNHTHHQIDSAVWIIKNLARRDRDIWEQKRYSSYEVSVNPSEHSCKTTFSSTPAAEFGCYKGNKCCTSRVLSWFNPDQNDLLISCSALCKKEELNVTSSTTIDSSQHMESNSTLPTMEELETPPMSSDLSRPETSSSSLECILIKPGLKRKRILNDVSSDDEPQKKFKDSQNPGEWE</sequence>
<evidence type="ECO:0000313" key="2">
    <source>
        <dbReference type="EMBL" id="CBY30926.1"/>
    </source>
</evidence>
<feature type="compositionally biased region" description="Polar residues" evidence="1">
    <location>
        <begin position="239"/>
        <end position="255"/>
    </location>
</feature>
<name>E4Y5M6_OIKDI</name>
<feature type="region of interest" description="Disordered" evidence="1">
    <location>
        <begin position="239"/>
        <end position="317"/>
    </location>
</feature>
<feature type="compositionally biased region" description="Polar residues" evidence="1">
    <location>
        <begin position="264"/>
        <end position="279"/>
    </location>
</feature>
<gene>
    <name evidence="2" type="ORF">GSOID_T00018873001</name>
</gene>